<dbReference type="EMBL" id="GBRH01271685">
    <property type="protein sequence ID" value="JAD26210.1"/>
    <property type="molecule type" value="Transcribed_RNA"/>
</dbReference>
<sequence length="60" mass="6769">MSANGKFASVDYAFILFVETTMDLIINRNLVTALLIEAFPNVTDNGMNEELQLARRSNKF</sequence>
<accession>A0A0A8YMB5</accession>
<protein>
    <submittedName>
        <fullName evidence="1">Uncharacterized protein</fullName>
    </submittedName>
</protein>
<reference evidence="1" key="2">
    <citation type="journal article" date="2015" name="Data Brief">
        <title>Shoot transcriptome of the giant reed, Arundo donax.</title>
        <authorList>
            <person name="Barrero R.A."/>
            <person name="Guerrero F.D."/>
            <person name="Moolhuijzen P."/>
            <person name="Goolsby J.A."/>
            <person name="Tidwell J."/>
            <person name="Bellgard S.E."/>
            <person name="Bellgard M.I."/>
        </authorList>
    </citation>
    <scope>NUCLEOTIDE SEQUENCE</scope>
    <source>
        <tissue evidence="1">Shoot tissue taken approximately 20 cm above the soil surface</tissue>
    </source>
</reference>
<reference evidence="1" key="1">
    <citation type="submission" date="2014-09" db="EMBL/GenBank/DDBJ databases">
        <authorList>
            <person name="Magalhaes I.L.F."/>
            <person name="Oliveira U."/>
            <person name="Santos F.R."/>
            <person name="Vidigal T.H.D.A."/>
            <person name="Brescovit A.D."/>
            <person name="Santos A.J."/>
        </authorList>
    </citation>
    <scope>NUCLEOTIDE SEQUENCE</scope>
    <source>
        <tissue evidence="1">Shoot tissue taken approximately 20 cm above the soil surface</tissue>
    </source>
</reference>
<name>A0A0A8YMB5_ARUDO</name>
<evidence type="ECO:0000313" key="1">
    <source>
        <dbReference type="EMBL" id="JAD26210.1"/>
    </source>
</evidence>
<proteinExistence type="predicted"/>
<organism evidence="1">
    <name type="scientific">Arundo donax</name>
    <name type="common">Giant reed</name>
    <name type="synonym">Donax arundinaceus</name>
    <dbReference type="NCBI Taxonomy" id="35708"/>
    <lineage>
        <taxon>Eukaryota</taxon>
        <taxon>Viridiplantae</taxon>
        <taxon>Streptophyta</taxon>
        <taxon>Embryophyta</taxon>
        <taxon>Tracheophyta</taxon>
        <taxon>Spermatophyta</taxon>
        <taxon>Magnoliopsida</taxon>
        <taxon>Liliopsida</taxon>
        <taxon>Poales</taxon>
        <taxon>Poaceae</taxon>
        <taxon>PACMAD clade</taxon>
        <taxon>Arundinoideae</taxon>
        <taxon>Arundineae</taxon>
        <taxon>Arundo</taxon>
    </lineage>
</organism>
<dbReference type="AlphaFoldDB" id="A0A0A8YMB5"/>